<sequence>MTRTPDSGTAPPGTNLPAVPSQPAPGGAPAVPAPAAPPGAPRPAAPPPDVRRTAFAEGTERLRRAATTEPGRLRIIGAVLAALVLAFGAVSAWQMTDRAAAADDVLNRSQPLS</sequence>
<evidence type="ECO:0000313" key="3">
    <source>
        <dbReference type="EMBL" id="NEC83397.1"/>
    </source>
</evidence>
<organism evidence="3">
    <name type="scientific">Streptomyces sp. SID7958</name>
    <dbReference type="NCBI Taxonomy" id="2706093"/>
    <lineage>
        <taxon>Bacteria</taxon>
        <taxon>Bacillati</taxon>
        <taxon>Actinomycetota</taxon>
        <taxon>Actinomycetes</taxon>
        <taxon>Kitasatosporales</taxon>
        <taxon>Streptomycetaceae</taxon>
        <taxon>Streptomyces</taxon>
    </lineage>
</organism>
<feature type="compositionally biased region" description="Pro residues" evidence="1">
    <location>
        <begin position="31"/>
        <end position="48"/>
    </location>
</feature>
<feature type="transmembrane region" description="Helical" evidence="2">
    <location>
        <begin position="73"/>
        <end position="93"/>
    </location>
</feature>
<dbReference type="AlphaFoldDB" id="A0A6G3UB24"/>
<feature type="region of interest" description="Disordered" evidence="1">
    <location>
        <begin position="1"/>
        <end position="57"/>
    </location>
</feature>
<gene>
    <name evidence="3" type="ORF">G3I38_30195</name>
</gene>
<dbReference type="EMBL" id="JAAGMU010001547">
    <property type="protein sequence ID" value="NEC83397.1"/>
    <property type="molecule type" value="Genomic_DNA"/>
</dbReference>
<comment type="caution">
    <text evidence="3">The sequence shown here is derived from an EMBL/GenBank/DDBJ whole genome shotgun (WGS) entry which is preliminary data.</text>
</comment>
<feature type="non-terminal residue" evidence="3">
    <location>
        <position position="113"/>
    </location>
</feature>
<reference evidence="3" key="1">
    <citation type="submission" date="2020-01" db="EMBL/GenBank/DDBJ databases">
        <title>Insect and environment-associated Actinomycetes.</title>
        <authorList>
            <person name="Currrie C."/>
            <person name="Chevrette M."/>
            <person name="Carlson C."/>
            <person name="Stubbendieck R."/>
            <person name="Wendt-Pienkowski E."/>
        </authorList>
    </citation>
    <scope>NUCLEOTIDE SEQUENCE</scope>
    <source>
        <strain evidence="3">SID7958</strain>
    </source>
</reference>
<feature type="compositionally biased region" description="Low complexity" evidence="1">
    <location>
        <begin position="17"/>
        <end position="30"/>
    </location>
</feature>
<keyword evidence="2" id="KW-0812">Transmembrane</keyword>
<evidence type="ECO:0000256" key="2">
    <source>
        <dbReference type="SAM" id="Phobius"/>
    </source>
</evidence>
<keyword evidence="2" id="KW-0472">Membrane</keyword>
<name>A0A6G3UB24_9ACTN</name>
<accession>A0A6G3UB24</accession>
<keyword evidence="2" id="KW-1133">Transmembrane helix</keyword>
<evidence type="ECO:0000256" key="1">
    <source>
        <dbReference type="SAM" id="MobiDB-lite"/>
    </source>
</evidence>
<proteinExistence type="predicted"/>
<protein>
    <submittedName>
        <fullName evidence="3">Uncharacterized protein</fullName>
    </submittedName>
</protein>